<protein>
    <submittedName>
        <fullName evidence="1">Uncharacterized protein</fullName>
    </submittedName>
</protein>
<proteinExistence type="predicted"/>
<organism evidence="1 2">
    <name type="scientific">Roseiconus lacunae</name>
    <dbReference type="NCBI Taxonomy" id="2605694"/>
    <lineage>
        <taxon>Bacteria</taxon>
        <taxon>Pseudomonadati</taxon>
        <taxon>Planctomycetota</taxon>
        <taxon>Planctomycetia</taxon>
        <taxon>Pirellulales</taxon>
        <taxon>Pirellulaceae</taxon>
        <taxon>Roseiconus</taxon>
    </lineage>
</organism>
<name>A0ABT7PEL3_9BACT</name>
<evidence type="ECO:0000313" key="1">
    <source>
        <dbReference type="EMBL" id="MDM4014939.1"/>
    </source>
</evidence>
<keyword evidence="2" id="KW-1185">Reference proteome</keyword>
<dbReference type="EMBL" id="JASZZN010000003">
    <property type="protein sequence ID" value="MDM4014939.1"/>
    <property type="molecule type" value="Genomic_DNA"/>
</dbReference>
<dbReference type="Proteomes" id="UP001239462">
    <property type="component" value="Unassembled WGS sequence"/>
</dbReference>
<gene>
    <name evidence="1" type="ORF">QTN89_05830</name>
</gene>
<reference evidence="1 2" key="1">
    <citation type="submission" date="2023-06" db="EMBL/GenBank/DDBJ databases">
        <title>Roseiconus lacunae JC819 isolated from Gulf of Mannar region, Tamil Nadu.</title>
        <authorList>
            <person name="Pk S."/>
            <person name="Ch S."/>
            <person name="Ch V.R."/>
        </authorList>
    </citation>
    <scope>NUCLEOTIDE SEQUENCE [LARGE SCALE GENOMIC DNA]</scope>
    <source>
        <strain evidence="1 2">JC819</strain>
    </source>
</reference>
<accession>A0ABT7PEL3</accession>
<comment type="caution">
    <text evidence="1">The sequence shown here is derived from an EMBL/GenBank/DDBJ whole genome shotgun (WGS) entry which is preliminary data.</text>
</comment>
<evidence type="ECO:0000313" key="2">
    <source>
        <dbReference type="Proteomes" id="UP001239462"/>
    </source>
</evidence>
<sequence>MIRHDTPARKGQSIEPKSAREALLHFLRGERKPIDREQLLVIVPLVARFAGDQEPEGGWVLLLDQLIAEGMAIESNGLVSLDREETERKEAKAAGFLF</sequence>
<dbReference type="RefSeq" id="WP_289162525.1">
    <property type="nucleotide sequence ID" value="NZ_JASZZN010000003.1"/>
</dbReference>